<accession>A0ABP3UTY5</accession>
<comment type="caution">
    <text evidence="1">The sequence shown here is derived from an EMBL/GenBank/DDBJ whole genome shotgun (WGS) entry which is preliminary data.</text>
</comment>
<organism evidence="1 2">
    <name type="scientific">Clostridium oceanicum</name>
    <dbReference type="NCBI Taxonomy" id="1543"/>
    <lineage>
        <taxon>Bacteria</taxon>
        <taxon>Bacillati</taxon>
        <taxon>Bacillota</taxon>
        <taxon>Clostridia</taxon>
        <taxon>Eubacteriales</taxon>
        <taxon>Clostridiaceae</taxon>
        <taxon>Clostridium</taxon>
    </lineage>
</organism>
<sequence>MAKDIKIVEQRLEYLSSDKETIEIYKAREKSLHERANMISSAKHEKAIEIARNLLDVLDIKTIAKKTGLSEEKIKTLNN</sequence>
<protein>
    <submittedName>
        <fullName evidence="1">Uncharacterized protein</fullName>
    </submittedName>
</protein>
<keyword evidence="2" id="KW-1185">Reference proteome</keyword>
<evidence type="ECO:0000313" key="1">
    <source>
        <dbReference type="EMBL" id="GAA0741536.1"/>
    </source>
</evidence>
<reference evidence="2" key="1">
    <citation type="journal article" date="2019" name="Int. J. Syst. Evol. Microbiol.">
        <title>The Global Catalogue of Microorganisms (GCM) 10K type strain sequencing project: providing services to taxonomists for standard genome sequencing and annotation.</title>
        <authorList>
            <consortium name="The Broad Institute Genomics Platform"/>
            <consortium name="The Broad Institute Genome Sequencing Center for Infectious Disease"/>
            <person name="Wu L."/>
            <person name="Ma J."/>
        </authorList>
    </citation>
    <scope>NUCLEOTIDE SEQUENCE [LARGE SCALE GENOMIC DNA]</scope>
    <source>
        <strain evidence="2">JCM 1407</strain>
    </source>
</reference>
<dbReference type="EMBL" id="BAAACG010000010">
    <property type="protein sequence ID" value="GAA0741536.1"/>
    <property type="molecule type" value="Genomic_DNA"/>
</dbReference>
<dbReference type="Proteomes" id="UP001501510">
    <property type="component" value="Unassembled WGS sequence"/>
</dbReference>
<gene>
    <name evidence="1" type="ORF">GCM10008906_22770</name>
</gene>
<evidence type="ECO:0000313" key="2">
    <source>
        <dbReference type="Proteomes" id="UP001501510"/>
    </source>
</evidence>
<dbReference type="RefSeq" id="WP_343761712.1">
    <property type="nucleotide sequence ID" value="NZ_BAAACG010000010.1"/>
</dbReference>
<proteinExistence type="predicted"/>
<name>A0ABP3UTY5_9CLOT</name>